<accession>A0ABR9ZGT8</accession>
<feature type="domain" description="Aminotransferase class V" evidence="1">
    <location>
        <begin position="55"/>
        <end position="244"/>
    </location>
</feature>
<dbReference type="SUPFAM" id="SSF53383">
    <property type="entry name" value="PLP-dependent transferases"/>
    <property type="match status" value="1"/>
</dbReference>
<evidence type="ECO:0000313" key="3">
    <source>
        <dbReference type="Proteomes" id="UP000635902"/>
    </source>
</evidence>
<dbReference type="Pfam" id="PF00266">
    <property type="entry name" value="Aminotran_5"/>
    <property type="match status" value="1"/>
</dbReference>
<dbReference type="Proteomes" id="UP000635902">
    <property type="component" value="Unassembled WGS sequence"/>
</dbReference>
<keyword evidence="2" id="KW-0808">Transferase</keyword>
<dbReference type="InterPro" id="IPR015421">
    <property type="entry name" value="PyrdxlP-dep_Trfase_major"/>
</dbReference>
<sequence length="459" mass="48486">MFDNPRVRGLYSSLSDGWTYVNAQSRPQVPERVSSAVSRSFRTAPLLEQAETVSGTHSRAHMVGRRIGDGFVQSARIAIADLVGGRPECVILGASRAALMGHLSTAMSRQLSLGREIVLTRVDSPANIEPWQRAADLYGARVRWAEPELATGVLPTWQFAELVNPDTAVVAVAAANEFVGTATNVRAIADTVHAKSRGLVVVDVNAAAPYHVLDIDMMGADVMAVDLGSLGGPSVGALIFRDESIFETVLPRSVMNSAAQSRAYRESVTVPPVVARARAVLELGGLPEGLLGGVPAAVDHLASLDDEARGTRRRRLEKAVPQATAYMNGLAKHLVEGLQDLGVVHVIGVDGDFDDTPASFDAVPRIPRVSFMVEGVSAATVQDRLLGNGLVPSVADRGESMLLERMGVFEEAASGAHARRAKTPAAATNAGPGAVVIGLSPHNTVGDMEQIIRVVASLR</sequence>
<keyword evidence="2" id="KW-0032">Aminotransferase</keyword>
<dbReference type="InterPro" id="IPR015424">
    <property type="entry name" value="PyrdxlP-dep_Trfase"/>
</dbReference>
<name>A0ABR9ZGT8_9CORY</name>
<dbReference type="PANTHER" id="PTHR43586:SF21">
    <property type="entry name" value="PYRIDOXAL PHOSPHATE (PLP)-DEPENDENT ASPARTATE AMINOTRANSFERASE SUPERFAMILY"/>
    <property type="match status" value="1"/>
</dbReference>
<dbReference type="InterPro" id="IPR015422">
    <property type="entry name" value="PyrdxlP-dep_Trfase_small"/>
</dbReference>
<comment type="caution">
    <text evidence="2">The sequence shown here is derived from an EMBL/GenBank/DDBJ whole genome shotgun (WGS) entry which is preliminary data.</text>
</comment>
<proteinExistence type="predicted"/>
<gene>
    <name evidence="2" type="ORF">IRY30_00845</name>
</gene>
<dbReference type="Gene3D" id="3.40.640.10">
    <property type="entry name" value="Type I PLP-dependent aspartate aminotransferase-like (Major domain)"/>
    <property type="match status" value="1"/>
</dbReference>
<dbReference type="PANTHER" id="PTHR43586">
    <property type="entry name" value="CYSTEINE DESULFURASE"/>
    <property type="match status" value="1"/>
</dbReference>
<reference evidence="2 3" key="1">
    <citation type="submission" date="2020-10" db="EMBL/GenBank/DDBJ databases">
        <title>Novel species in genus Corynebacterium.</title>
        <authorList>
            <person name="Zhang G."/>
        </authorList>
    </citation>
    <scope>NUCLEOTIDE SEQUENCE [LARGE SCALE GENOMIC DNA]</scope>
    <source>
        <strain evidence="2 3">DSM 45110</strain>
    </source>
</reference>
<evidence type="ECO:0000259" key="1">
    <source>
        <dbReference type="Pfam" id="PF00266"/>
    </source>
</evidence>
<dbReference type="InterPro" id="IPR000192">
    <property type="entry name" value="Aminotrans_V_dom"/>
</dbReference>
<organism evidence="2 3">
    <name type="scientific">Corynebacterium suicordis DSM 45110</name>
    <dbReference type="NCBI Taxonomy" id="1121369"/>
    <lineage>
        <taxon>Bacteria</taxon>
        <taxon>Bacillati</taxon>
        <taxon>Actinomycetota</taxon>
        <taxon>Actinomycetes</taxon>
        <taxon>Mycobacteriales</taxon>
        <taxon>Corynebacteriaceae</taxon>
        <taxon>Corynebacterium</taxon>
    </lineage>
</organism>
<protein>
    <submittedName>
        <fullName evidence="2">Aminotransferase class V-fold PLP-dependent enzyme</fullName>
    </submittedName>
</protein>
<evidence type="ECO:0000313" key="2">
    <source>
        <dbReference type="EMBL" id="MBF4552633.1"/>
    </source>
</evidence>
<keyword evidence="3" id="KW-1185">Reference proteome</keyword>
<dbReference type="GO" id="GO:0008483">
    <property type="term" value="F:transaminase activity"/>
    <property type="evidence" value="ECO:0007669"/>
    <property type="project" value="UniProtKB-KW"/>
</dbReference>
<dbReference type="EMBL" id="JADKMY010000001">
    <property type="protein sequence ID" value="MBF4552633.1"/>
    <property type="molecule type" value="Genomic_DNA"/>
</dbReference>
<dbReference type="Gene3D" id="3.90.1150.10">
    <property type="entry name" value="Aspartate Aminotransferase, domain 1"/>
    <property type="match status" value="1"/>
</dbReference>